<dbReference type="InterPro" id="IPR028364">
    <property type="entry name" value="Ribosomal_uL1/biogenesis"/>
</dbReference>
<evidence type="ECO:0000256" key="4">
    <source>
        <dbReference type="ARBA" id="ARBA00022845"/>
    </source>
</evidence>
<keyword evidence="7 9" id="KW-0687">Ribonucleoprotein</keyword>
<comment type="similarity">
    <text evidence="1 9">Belongs to the universal ribosomal protein uL1 family.</text>
</comment>
<dbReference type="NCBIfam" id="TIGR01169">
    <property type="entry name" value="rplA_bact"/>
    <property type="match status" value="1"/>
</dbReference>
<dbReference type="GO" id="GO:0006412">
    <property type="term" value="P:translation"/>
    <property type="evidence" value="ECO:0007669"/>
    <property type="project" value="UniProtKB-UniRule"/>
</dbReference>
<sequence length="228" mass="24655">MKKHGKKYNQAIALVEKERTYTVGEAVELLERTNTVKFDPTVEIHFNLNIDPKYADQMIRSTVSLPNGSGKTVRIGAFTDAGNEKELLALGATVAGGDDLVDIVATGKIDFDVAIATPAMMRKMGKIAKVLGPKGLMPNPKTGTVGDNLLAIVKEVMGGKFEFKNDKQGNVHSLVGKLSFGPKKLQENIEFFLKTIRDVKPTGLKSGAGYINSIYVCNAMGPSIKIEN</sequence>
<comment type="function">
    <text evidence="9">Binds directly to 23S rRNA. The L1 stalk is quite mobile in the ribosome, and is involved in E site tRNA release.</text>
</comment>
<evidence type="ECO:0000313" key="10">
    <source>
        <dbReference type="EMBL" id="EKD30226.1"/>
    </source>
</evidence>
<comment type="caution">
    <text evidence="10">The sequence shown here is derived from an EMBL/GenBank/DDBJ whole genome shotgun (WGS) entry which is preliminary data.</text>
</comment>
<dbReference type="GO" id="GO:0006417">
    <property type="term" value="P:regulation of translation"/>
    <property type="evidence" value="ECO:0007669"/>
    <property type="project" value="UniProtKB-KW"/>
</dbReference>
<comment type="subunit">
    <text evidence="9">Part of the 50S ribosomal subunit.</text>
</comment>
<dbReference type="InterPro" id="IPR023674">
    <property type="entry name" value="Ribosomal_uL1-like"/>
</dbReference>
<comment type="function">
    <text evidence="9">Protein L1 is also a translational repressor protein, it controls the translation of the L11 operon by binding to its mRNA.</text>
</comment>
<keyword evidence="3 9" id="KW-0699">rRNA-binding</keyword>
<keyword evidence="4 9" id="KW-0810">Translation regulation</keyword>
<reference evidence="10" key="1">
    <citation type="journal article" date="2012" name="Science">
        <title>Fermentation, hydrogen, and sulfur metabolism in multiple uncultivated bacterial phyla.</title>
        <authorList>
            <person name="Wrighton K.C."/>
            <person name="Thomas B.C."/>
            <person name="Sharon I."/>
            <person name="Miller C.S."/>
            <person name="Castelle C.J."/>
            <person name="VerBerkmoes N.C."/>
            <person name="Wilkins M.J."/>
            <person name="Hettich R.L."/>
            <person name="Lipton M.S."/>
            <person name="Williams K.H."/>
            <person name="Long P.E."/>
            <person name="Banfield J.F."/>
        </authorList>
    </citation>
    <scope>NUCLEOTIDE SEQUENCE [LARGE SCALE GENOMIC DNA]</scope>
</reference>
<keyword evidence="5 9" id="KW-0694">RNA-binding</keyword>
<protein>
    <recommendedName>
        <fullName evidence="8 9">Large ribosomal subunit protein uL1</fullName>
    </recommendedName>
</protein>
<keyword evidence="2 9" id="KW-0678">Repressor</keyword>
<dbReference type="InterPro" id="IPR002143">
    <property type="entry name" value="Ribosomal_uL1"/>
</dbReference>
<dbReference type="SUPFAM" id="SSF56808">
    <property type="entry name" value="Ribosomal protein L1"/>
    <property type="match status" value="1"/>
</dbReference>
<dbReference type="Pfam" id="PF00687">
    <property type="entry name" value="Ribosomal_L1"/>
    <property type="match status" value="1"/>
</dbReference>
<evidence type="ECO:0000256" key="8">
    <source>
        <dbReference type="ARBA" id="ARBA00035241"/>
    </source>
</evidence>
<evidence type="ECO:0000256" key="6">
    <source>
        <dbReference type="ARBA" id="ARBA00022980"/>
    </source>
</evidence>
<dbReference type="GO" id="GO:0015934">
    <property type="term" value="C:large ribosomal subunit"/>
    <property type="evidence" value="ECO:0007669"/>
    <property type="project" value="InterPro"/>
</dbReference>
<name>K1XZ50_9BACT</name>
<evidence type="ECO:0000256" key="7">
    <source>
        <dbReference type="ARBA" id="ARBA00023274"/>
    </source>
</evidence>
<dbReference type="FunFam" id="3.40.50.790:FF:000001">
    <property type="entry name" value="50S ribosomal protein L1"/>
    <property type="match status" value="1"/>
</dbReference>
<evidence type="ECO:0000256" key="1">
    <source>
        <dbReference type="ARBA" id="ARBA00010531"/>
    </source>
</evidence>
<dbReference type="Gene3D" id="3.40.50.790">
    <property type="match status" value="1"/>
</dbReference>
<evidence type="ECO:0000256" key="5">
    <source>
        <dbReference type="ARBA" id="ARBA00022884"/>
    </source>
</evidence>
<dbReference type="GO" id="GO:0019843">
    <property type="term" value="F:rRNA binding"/>
    <property type="evidence" value="ECO:0007669"/>
    <property type="project" value="UniProtKB-UniRule"/>
</dbReference>
<dbReference type="InterPro" id="IPR005878">
    <property type="entry name" value="Ribosom_uL1_bac-type"/>
</dbReference>
<evidence type="ECO:0000256" key="9">
    <source>
        <dbReference type="HAMAP-Rule" id="MF_01318"/>
    </source>
</evidence>
<keyword evidence="6 9" id="KW-0689">Ribosomal protein</keyword>
<dbReference type="PANTHER" id="PTHR36427">
    <property type="entry name" value="54S RIBOSOMAL PROTEIN L1, MITOCHONDRIAL"/>
    <property type="match status" value="1"/>
</dbReference>
<dbReference type="AlphaFoldDB" id="K1XZ50"/>
<dbReference type="GO" id="GO:0000049">
    <property type="term" value="F:tRNA binding"/>
    <property type="evidence" value="ECO:0007669"/>
    <property type="project" value="UniProtKB-KW"/>
</dbReference>
<organism evidence="10">
    <name type="scientific">uncultured bacterium</name>
    <name type="common">gcode 4</name>
    <dbReference type="NCBI Taxonomy" id="1234023"/>
    <lineage>
        <taxon>Bacteria</taxon>
        <taxon>environmental samples</taxon>
    </lineage>
</organism>
<evidence type="ECO:0000256" key="3">
    <source>
        <dbReference type="ARBA" id="ARBA00022730"/>
    </source>
</evidence>
<evidence type="ECO:0000256" key="2">
    <source>
        <dbReference type="ARBA" id="ARBA00022491"/>
    </source>
</evidence>
<dbReference type="InterPro" id="IPR016095">
    <property type="entry name" value="Ribosomal_uL1_3-a/b-sand"/>
</dbReference>
<accession>K1XZ50</accession>
<dbReference type="Gene3D" id="3.30.190.20">
    <property type="match status" value="1"/>
</dbReference>
<dbReference type="GO" id="GO:0003735">
    <property type="term" value="F:structural constituent of ribosome"/>
    <property type="evidence" value="ECO:0007669"/>
    <property type="project" value="InterPro"/>
</dbReference>
<dbReference type="EMBL" id="AMFJ01034115">
    <property type="protein sequence ID" value="EKD30226.1"/>
    <property type="molecule type" value="Genomic_DNA"/>
</dbReference>
<dbReference type="HAMAP" id="MF_01318_B">
    <property type="entry name" value="Ribosomal_uL1_B"/>
    <property type="match status" value="1"/>
</dbReference>
<proteinExistence type="inferred from homology"/>
<dbReference type="PIRSF" id="PIRSF002155">
    <property type="entry name" value="Ribosomal_L1"/>
    <property type="match status" value="1"/>
</dbReference>
<dbReference type="CDD" id="cd00403">
    <property type="entry name" value="Ribosomal_L1"/>
    <property type="match status" value="1"/>
</dbReference>
<keyword evidence="9" id="KW-0820">tRNA-binding</keyword>
<gene>
    <name evidence="9 10" type="primary">rplA</name>
    <name evidence="10" type="ORF">ACD_78C00115G0010</name>
</gene>
<dbReference type="PANTHER" id="PTHR36427:SF3">
    <property type="entry name" value="LARGE RIBOSOMAL SUBUNIT PROTEIN UL1M"/>
    <property type="match status" value="1"/>
</dbReference>